<organism evidence="1 2">
    <name type="scientific">Smallanthus sonchifolius</name>
    <dbReference type="NCBI Taxonomy" id="185202"/>
    <lineage>
        <taxon>Eukaryota</taxon>
        <taxon>Viridiplantae</taxon>
        <taxon>Streptophyta</taxon>
        <taxon>Embryophyta</taxon>
        <taxon>Tracheophyta</taxon>
        <taxon>Spermatophyta</taxon>
        <taxon>Magnoliopsida</taxon>
        <taxon>eudicotyledons</taxon>
        <taxon>Gunneridae</taxon>
        <taxon>Pentapetalae</taxon>
        <taxon>asterids</taxon>
        <taxon>campanulids</taxon>
        <taxon>Asterales</taxon>
        <taxon>Asteraceae</taxon>
        <taxon>Asteroideae</taxon>
        <taxon>Heliantheae alliance</taxon>
        <taxon>Millerieae</taxon>
        <taxon>Smallanthus</taxon>
    </lineage>
</organism>
<dbReference type="Proteomes" id="UP001056120">
    <property type="component" value="Linkage Group LG07"/>
</dbReference>
<dbReference type="EMBL" id="CM042024">
    <property type="protein sequence ID" value="KAI3811123.1"/>
    <property type="molecule type" value="Genomic_DNA"/>
</dbReference>
<evidence type="ECO:0000313" key="1">
    <source>
        <dbReference type="EMBL" id="KAI3811123.1"/>
    </source>
</evidence>
<reference evidence="1 2" key="2">
    <citation type="journal article" date="2022" name="Mol. Ecol. Resour.">
        <title>The genomes of chicory, endive, great burdock and yacon provide insights into Asteraceae paleo-polyploidization history and plant inulin production.</title>
        <authorList>
            <person name="Fan W."/>
            <person name="Wang S."/>
            <person name="Wang H."/>
            <person name="Wang A."/>
            <person name="Jiang F."/>
            <person name="Liu H."/>
            <person name="Zhao H."/>
            <person name="Xu D."/>
            <person name="Zhang Y."/>
        </authorList>
    </citation>
    <scope>NUCLEOTIDE SEQUENCE [LARGE SCALE GENOMIC DNA]</scope>
    <source>
        <strain evidence="2">cv. Yunnan</strain>
        <tissue evidence="1">Leaves</tissue>
    </source>
</reference>
<protein>
    <submittedName>
        <fullName evidence="1">Uncharacterized protein</fullName>
    </submittedName>
</protein>
<reference evidence="2" key="1">
    <citation type="journal article" date="2022" name="Mol. Ecol. Resour.">
        <title>The genomes of chicory, endive, great burdock and yacon provide insights into Asteraceae palaeo-polyploidization history and plant inulin production.</title>
        <authorList>
            <person name="Fan W."/>
            <person name="Wang S."/>
            <person name="Wang H."/>
            <person name="Wang A."/>
            <person name="Jiang F."/>
            <person name="Liu H."/>
            <person name="Zhao H."/>
            <person name="Xu D."/>
            <person name="Zhang Y."/>
        </authorList>
    </citation>
    <scope>NUCLEOTIDE SEQUENCE [LARGE SCALE GENOMIC DNA]</scope>
    <source>
        <strain evidence="2">cv. Yunnan</strain>
    </source>
</reference>
<name>A0ACB9ITX0_9ASTR</name>
<keyword evidence="2" id="KW-1185">Reference proteome</keyword>
<sequence>MYVCIGLTIIGGLYSCLTVVQLVEDGVTTVSHGITGIPMEGTIPRKGKVPKEYSEEGSVHAEPEVSVHWTEQIHDEERHFTFKPEVKAALAREFTEMMRASLPNLLAEALKKANEAGGSNTTIGAPNNEAVNAPLTHGRDYKSFKGCHQVLTGKKDTVATFDLVIRICC</sequence>
<comment type="caution">
    <text evidence="1">The sequence shown here is derived from an EMBL/GenBank/DDBJ whole genome shotgun (WGS) entry which is preliminary data.</text>
</comment>
<evidence type="ECO:0000313" key="2">
    <source>
        <dbReference type="Proteomes" id="UP001056120"/>
    </source>
</evidence>
<accession>A0ACB9ITX0</accession>
<proteinExistence type="predicted"/>
<gene>
    <name evidence="1" type="ORF">L1987_20840</name>
</gene>